<gene>
    <name evidence="10" type="ORF">HMPREF9474_02473</name>
</gene>
<dbReference type="Pfam" id="PF12282">
    <property type="entry name" value="GAF_PdtaS"/>
    <property type="match status" value="1"/>
</dbReference>
<comment type="caution">
    <text evidence="10">The sequence shown here is derived from an EMBL/GenBank/DDBJ whole genome shotgun (WGS) entry which is preliminary data.</text>
</comment>
<reference evidence="10 11" key="1">
    <citation type="submission" date="2010-12" db="EMBL/GenBank/DDBJ databases">
        <title>The Genome Sequence of Clostridium symbiosum strain WAL-14163.</title>
        <authorList>
            <person name="Earl A."/>
            <person name="Ward D."/>
            <person name="Feldgarden M."/>
            <person name="Gevers D."/>
            <person name="Finegold S.M."/>
            <person name="Summanen P.H."/>
            <person name="Molitoris D.R."/>
            <person name="Vaisanen M.L."/>
            <person name="Daigneault M."/>
            <person name="Young S.K."/>
            <person name="Zeng Q."/>
            <person name="Gargeya S."/>
            <person name="Fitzgerald M."/>
            <person name="Haas B."/>
            <person name="Abouelleil A."/>
            <person name="Alvarado L."/>
            <person name="Arachchi H.M."/>
            <person name="Berlin A."/>
            <person name="Brown A."/>
            <person name="Chapman S.B."/>
            <person name="Chen Z."/>
            <person name="Dunbar C."/>
            <person name="Freedman E."/>
            <person name="Gearin G."/>
            <person name="Gellesch M."/>
            <person name="Goldberg J."/>
            <person name="Griggs A."/>
            <person name="Gujja S."/>
            <person name="Heilman E."/>
            <person name="Heiman D."/>
            <person name="Howarth C."/>
            <person name="Larson L."/>
            <person name="Lui A."/>
            <person name="MacDonald P.J.P."/>
            <person name="Mehta T."/>
            <person name="Montmayeur A."/>
            <person name="Murphy C."/>
            <person name="Neiman D."/>
            <person name="Pearson M."/>
            <person name="Priest M."/>
            <person name="Roberts A."/>
            <person name="Saif S."/>
            <person name="Shea T."/>
            <person name="Shenoy N."/>
            <person name="Sisk P."/>
            <person name="Stolte C."/>
            <person name="Sykes S."/>
            <person name="White J."/>
            <person name="Yandava C."/>
            <person name="Nusbaum C."/>
            <person name="Birren B."/>
        </authorList>
    </citation>
    <scope>NUCLEOTIDE SEQUENCE [LARGE SCALE GENOMIC DNA]</scope>
    <source>
        <strain evidence="10 11">WAL-14163</strain>
    </source>
</reference>
<accession>E7GNH8</accession>
<dbReference type="InterPro" id="IPR011495">
    <property type="entry name" value="Sig_transdc_His_kin_sub2_dim/P"/>
</dbReference>
<evidence type="ECO:0000256" key="7">
    <source>
        <dbReference type="ARBA" id="ARBA00022840"/>
    </source>
</evidence>
<keyword evidence="11" id="KW-1185">Reference proteome</keyword>
<dbReference type="InterPro" id="IPR003594">
    <property type="entry name" value="HATPase_dom"/>
</dbReference>
<organism evidence="10 11">
    <name type="scientific">Clostridium symbiosum (strain WAL-14163)</name>
    <dbReference type="NCBI Taxonomy" id="742740"/>
    <lineage>
        <taxon>Bacteria</taxon>
        <taxon>Bacillati</taxon>
        <taxon>Bacillota</taxon>
        <taxon>Clostridia</taxon>
        <taxon>Lachnospirales</taxon>
        <taxon>Lachnospiraceae</taxon>
        <taxon>Otoolea</taxon>
    </lineage>
</organism>
<evidence type="ECO:0000256" key="4">
    <source>
        <dbReference type="ARBA" id="ARBA00022679"/>
    </source>
</evidence>
<feature type="domain" description="Histidine kinase" evidence="9">
    <location>
        <begin position="176"/>
        <end position="364"/>
    </location>
</feature>
<dbReference type="HOGENOM" id="CLU_045351_1_0_9"/>
<dbReference type="InterPro" id="IPR005467">
    <property type="entry name" value="His_kinase_dom"/>
</dbReference>
<dbReference type="SMART" id="SM00387">
    <property type="entry name" value="HATPase_c"/>
    <property type="match status" value="1"/>
</dbReference>
<dbReference type="InterPro" id="IPR011102">
    <property type="entry name" value="Sig_transdc_His_kinase_HWE"/>
</dbReference>
<evidence type="ECO:0000256" key="3">
    <source>
        <dbReference type="ARBA" id="ARBA00022553"/>
    </source>
</evidence>
<dbReference type="Gene3D" id="3.30.450.280">
    <property type="entry name" value="GAF domain"/>
    <property type="match status" value="1"/>
</dbReference>
<evidence type="ECO:0000256" key="8">
    <source>
        <dbReference type="ARBA" id="ARBA00023012"/>
    </source>
</evidence>
<dbReference type="GO" id="GO:0004673">
    <property type="term" value="F:protein histidine kinase activity"/>
    <property type="evidence" value="ECO:0007669"/>
    <property type="project" value="UniProtKB-EC"/>
</dbReference>
<dbReference type="EMBL" id="ADLQ01000054">
    <property type="protein sequence ID" value="EGA93587.1"/>
    <property type="molecule type" value="Genomic_DNA"/>
</dbReference>
<dbReference type="Pfam" id="PF02518">
    <property type="entry name" value="HATPase_c"/>
    <property type="match status" value="1"/>
</dbReference>
<evidence type="ECO:0000256" key="5">
    <source>
        <dbReference type="ARBA" id="ARBA00022741"/>
    </source>
</evidence>
<keyword evidence="5" id="KW-0547">Nucleotide-binding</keyword>
<dbReference type="Proteomes" id="UP000002970">
    <property type="component" value="Unassembled WGS sequence"/>
</dbReference>
<keyword evidence="3" id="KW-0597">Phosphoprotein</keyword>
<dbReference type="Pfam" id="PF07568">
    <property type="entry name" value="HisKA_2"/>
    <property type="match status" value="1"/>
</dbReference>
<proteinExistence type="predicted"/>
<dbReference type="AlphaFoldDB" id="E7GNH8"/>
<evidence type="ECO:0000259" key="9">
    <source>
        <dbReference type="PROSITE" id="PS50109"/>
    </source>
</evidence>
<dbReference type="EC" id="2.7.13.3" evidence="2"/>
<dbReference type="STRING" id="1512.GCA_900049235_02669"/>
<keyword evidence="7" id="KW-0067">ATP-binding</keyword>
<sequence length="364" mass="40686">MKQPAGFWNRRDDMNRDEIKSRARLSDSAVDKLSRIESVLPLMADLAGADLFIDCMQEPDGRMFVAAQAGPGHMPSAYRSRVVGCYAKREDEPAVYRAMETKSPVRDIRAVTQEERTVRQDVVPISDDDGRLIGVLIGERDISDDIRQEQKYEALVRRAEKGDFIHVSPEDAARREVHHRVKNHLQLIASIMNIQARNTENEEVKQAFRENTARVLSIASINELLAYGEGGPVALKPFLEKLRQNLTQLYDNEVSVKLLLEGDDLTADQEKATDIALVVNELVSNAFKHAFTGLTGGQVRVILKKGELFSSITVQDNGNGFDFNGKEGLGFGMSLVKMTVRDKLGGKLYLTSDREGTSVTFDFR</sequence>
<comment type="catalytic activity">
    <reaction evidence="1">
        <text>ATP + protein L-histidine = ADP + protein N-phospho-L-histidine.</text>
        <dbReference type="EC" id="2.7.13.3"/>
    </reaction>
</comment>
<name>E7GNH8_CLOS6</name>
<dbReference type="SMART" id="SM00911">
    <property type="entry name" value="HWE_HK"/>
    <property type="match status" value="1"/>
</dbReference>
<evidence type="ECO:0000313" key="10">
    <source>
        <dbReference type="EMBL" id="EGA93587.1"/>
    </source>
</evidence>
<dbReference type="PROSITE" id="PS50109">
    <property type="entry name" value="HIS_KIN"/>
    <property type="match status" value="1"/>
</dbReference>
<dbReference type="SUPFAM" id="SSF55874">
    <property type="entry name" value="ATPase domain of HSP90 chaperone/DNA topoisomerase II/histidine kinase"/>
    <property type="match status" value="1"/>
</dbReference>
<protein>
    <recommendedName>
        <fullName evidence="2">histidine kinase</fullName>
        <ecNumber evidence="2">2.7.13.3</ecNumber>
    </recommendedName>
</protein>
<keyword evidence="6" id="KW-0418">Kinase</keyword>
<dbReference type="InterPro" id="IPR036890">
    <property type="entry name" value="HATPase_C_sf"/>
</dbReference>
<evidence type="ECO:0000256" key="2">
    <source>
        <dbReference type="ARBA" id="ARBA00012438"/>
    </source>
</evidence>
<dbReference type="InterPro" id="IPR038424">
    <property type="entry name" value="H_kinase_PdtaS_GAF_sf"/>
</dbReference>
<dbReference type="GO" id="GO:0000160">
    <property type="term" value="P:phosphorelay signal transduction system"/>
    <property type="evidence" value="ECO:0007669"/>
    <property type="project" value="UniProtKB-KW"/>
</dbReference>
<dbReference type="Gene3D" id="3.30.565.10">
    <property type="entry name" value="Histidine kinase-like ATPase, C-terminal domain"/>
    <property type="match status" value="1"/>
</dbReference>
<dbReference type="InterPro" id="IPR022066">
    <property type="entry name" value="PdtaS_GAF"/>
</dbReference>
<keyword evidence="8" id="KW-0902">Two-component regulatory system</keyword>
<keyword evidence="4" id="KW-0808">Transferase</keyword>
<evidence type="ECO:0000256" key="1">
    <source>
        <dbReference type="ARBA" id="ARBA00000085"/>
    </source>
</evidence>
<dbReference type="GO" id="GO:0005524">
    <property type="term" value="F:ATP binding"/>
    <property type="evidence" value="ECO:0007669"/>
    <property type="project" value="UniProtKB-KW"/>
</dbReference>
<dbReference type="eggNOG" id="COG3920">
    <property type="taxonomic scope" value="Bacteria"/>
</dbReference>
<dbReference type="PANTHER" id="PTHR41523">
    <property type="entry name" value="TWO-COMPONENT SYSTEM SENSOR PROTEIN"/>
    <property type="match status" value="1"/>
</dbReference>
<dbReference type="PANTHER" id="PTHR41523:SF8">
    <property type="entry name" value="ETHYLENE RESPONSE SENSOR PROTEIN"/>
    <property type="match status" value="1"/>
</dbReference>
<evidence type="ECO:0000256" key="6">
    <source>
        <dbReference type="ARBA" id="ARBA00022777"/>
    </source>
</evidence>
<evidence type="ECO:0000313" key="11">
    <source>
        <dbReference type="Proteomes" id="UP000002970"/>
    </source>
</evidence>